<keyword evidence="4" id="KW-1185">Reference proteome</keyword>
<dbReference type="KEGG" id="snk:CP967_03475"/>
<reference evidence="3 4" key="1">
    <citation type="submission" date="2017-09" db="EMBL/GenBank/DDBJ databases">
        <authorList>
            <person name="Lee N."/>
            <person name="Cho B.-K."/>
        </authorList>
    </citation>
    <scope>NUCLEOTIDE SEQUENCE [LARGE SCALE GENOMIC DNA]</scope>
    <source>
        <strain evidence="3 4">ATCC 12769</strain>
    </source>
</reference>
<keyword evidence="1" id="KW-0862">Zinc</keyword>
<dbReference type="InterPro" id="IPR024078">
    <property type="entry name" value="LmbE-like_dom_sf"/>
</dbReference>
<dbReference type="Pfam" id="PF02585">
    <property type="entry name" value="PIG-L"/>
    <property type="match status" value="1"/>
</dbReference>
<name>A0A5J6F4C8_9ACTN</name>
<evidence type="ECO:0000256" key="1">
    <source>
        <dbReference type="ARBA" id="ARBA00022833"/>
    </source>
</evidence>
<dbReference type="RefSeq" id="WP_150486502.1">
    <property type="nucleotide sequence ID" value="NZ_BMUV01000017.1"/>
</dbReference>
<accession>A0A5J6F4C8</accession>
<dbReference type="Proteomes" id="UP000326178">
    <property type="component" value="Chromosome"/>
</dbReference>
<proteinExistence type="predicted"/>
<dbReference type="InterPro" id="IPR003737">
    <property type="entry name" value="GlcNAc_PI_deacetylase-related"/>
</dbReference>
<gene>
    <name evidence="3" type="ORF">CP967_03475</name>
</gene>
<evidence type="ECO:0000313" key="3">
    <source>
        <dbReference type="EMBL" id="QEU71139.1"/>
    </source>
</evidence>
<dbReference type="GO" id="GO:0016137">
    <property type="term" value="P:glycoside metabolic process"/>
    <property type="evidence" value="ECO:0007669"/>
    <property type="project" value="UniProtKB-ARBA"/>
</dbReference>
<evidence type="ECO:0000256" key="2">
    <source>
        <dbReference type="SAM" id="MobiDB-lite"/>
    </source>
</evidence>
<dbReference type="OrthoDB" id="4292085at2"/>
<dbReference type="AlphaFoldDB" id="A0A5J6F4C8"/>
<sequence>MSPRPVARTVVLSPHYDDAALSLAGLLPDLPGPVDVVTVHGGAPAPDAPVSWWDAQCGFSSAAEAHRERRAEDAASCALLGVGQTVLDHPDGPYAPEGATLHHLEALLRELPPDTLVLAPLGTNQPDHEAVRRLAVDVLAEQGAPPPWVYADLPYTGHLPEWGTPEADQALTRDPDYGTAYQGLLTTHQLTVRHTLTLDDTRWAAKRAAVLRHGSQLAPLAADHGNFLARTGPLRTETIWSLESRPAGQEPPAPRPAPGTGLEAPAC</sequence>
<dbReference type="EMBL" id="CP023702">
    <property type="protein sequence ID" value="QEU71139.1"/>
    <property type="molecule type" value="Genomic_DNA"/>
</dbReference>
<evidence type="ECO:0000313" key="4">
    <source>
        <dbReference type="Proteomes" id="UP000326178"/>
    </source>
</evidence>
<dbReference type="SUPFAM" id="SSF102588">
    <property type="entry name" value="LmbE-like"/>
    <property type="match status" value="1"/>
</dbReference>
<dbReference type="Gene3D" id="3.40.50.10320">
    <property type="entry name" value="LmbE-like"/>
    <property type="match status" value="1"/>
</dbReference>
<protein>
    <submittedName>
        <fullName evidence="3">PIG-L family deacetylase</fullName>
    </submittedName>
</protein>
<feature type="region of interest" description="Disordered" evidence="2">
    <location>
        <begin position="243"/>
        <end position="267"/>
    </location>
</feature>
<organism evidence="3 4">
    <name type="scientific">Streptomyces nitrosporeus</name>
    <dbReference type="NCBI Taxonomy" id="28894"/>
    <lineage>
        <taxon>Bacteria</taxon>
        <taxon>Bacillati</taxon>
        <taxon>Actinomycetota</taxon>
        <taxon>Actinomycetes</taxon>
        <taxon>Kitasatosporales</taxon>
        <taxon>Streptomycetaceae</taxon>
        <taxon>Streptomyces</taxon>
    </lineage>
</organism>